<organism evidence="1">
    <name type="scientific">uncultured marine phage</name>
    <dbReference type="NCBI Taxonomy" id="707152"/>
    <lineage>
        <taxon>Viruses</taxon>
        <taxon>environmental samples</taxon>
    </lineage>
</organism>
<evidence type="ECO:0000313" key="1">
    <source>
        <dbReference type="EMBL" id="CAG7581204.1"/>
    </source>
</evidence>
<dbReference type="EMBL" id="OU342829">
    <property type="protein sequence ID" value="CAG7581204.1"/>
    <property type="molecule type" value="Genomic_DNA"/>
</dbReference>
<gene>
    <name evidence="1" type="ORF">SLAVMIC_00726</name>
</gene>
<reference evidence="1" key="1">
    <citation type="submission" date="2021-06" db="EMBL/GenBank/DDBJ databases">
        <authorList>
            <person name="Gannon L."/>
            <person name="Redgwell R T."/>
            <person name="Michniewski S."/>
            <person name="Harrison D C."/>
            <person name="Millard A."/>
        </authorList>
    </citation>
    <scope>NUCLEOTIDE SEQUENCE</scope>
</reference>
<protein>
    <submittedName>
        <fullName evidence="1">Uncharacterized protein</fullName>
    </submittedName>
</protein>
<proteinExistence type="predicted"/>
<sequence>MGKLNIGDITECEICPSKDIIEQGGGIFCNKCGTLYGWVRTEKDIQDEKFLWLQALHIVEDVSPEDNPATGSKTIDALYEKFEIKLRK</sequence>
<accession>A0A8D9CFM6</accession>
<name>A0A8D9CFM6_9VIRU</name>